<feature type="domain" description="UVR" evidence="2">
    <location>
        <begin position="130"/>
        <end position="165"/>
    </location>
</feature>
<dbReference type="OrthoDB" id="9788704at2"/>
<dbReference type="Proteomes" id="UP000295504">
    <property type="component" value="Unassembled WGS sequence"/>
</dbReference>
<dbReference type="RefSeq" id="WP_132848967.1">
    <property type="nucleotide sequence ID" value="NZ_CP058648.1"/>
</dbReference>
<gene>
    <name evidence="3" type="ORF">EDD79_102814</name>
</gene>
<dbReference type="AlphaFoldDB" id="A0A4R2TCD3"/>
<dbReference type="GO" id="GO:0016301">
    <property type="term" value="F:kinase activity"/>
    <property type="evidence" value="ECO:0007669"/>
    <property type="project" value="UniProtKB-KW"/>
</dbReference>
<accession>A0A4R2TCD3</accession>
<dbReference type="SUPFAM" id="SSF46600">
    <property type="entry name" value="C-terminal UvrC-binding domain of UvrB"/>
    <property type="match status" value="1"/>
</dbReference>
<feature type="coiled-coil region" evidence="1">
    <location>
        <begin position="126"/>
        <end position="165"/>
    </location>
</feature>
<protein>
    <submittedName>
        <fullName evidence="3">Protein arginine kinase activator</fullName>
    </submittedName>
</protein>
<sequence>MICQDCNQRAATVHFTKIVQGVKNETHLCDECARLRQNKSFDDVFSIHNFLAGLLDVSGDSVRKQEYPNNFICSKCGTTYDYFKKVGRLGCNNCYIEFKEKMNPLVRKIHGNTLHTGKVPKRTGGIIKKRRELQQLKLQLNDAINKQEFEKAAELRDKINELNRQILDM</sequence>
<name>A0A4R2TCD3_9FIRM</name>
<comment type="caution">
    <text evidence="3">The sequence shown here is derived from an EMBL/GenBank/DDBJ whole genome shotgun (WGS) entry which is preliminary data.</text>
</comment>
<evidence type="ECO:0000313" key="3">
    <source>
        <dbReference type="EMBL" id="TCQ00611.1"/>
    </source>
</evidence>
<organism evidence="3 4">
    <name type="scientific">Serpentinicella alkaliphila</name>
    <dbReference type="NCBI Taxonomy" id="1734049"/>
    <lineage>
        <taxon>Bacteria</taxon>
        <taxon>Bacillati</taxon>
        <taxon>Bacillota</taxon>
        <taxon>Clostridia</taxon>
        <taxon>Peptostreptococcales</taxon>
        <taxon>Natronincolaceae</taxon>
        <taxon>Serpentinicella</taxon>
    </lineage>
</organism>
<dbReference type="GO" id="GO:0046870">
    <property type="term" value="F:cadmium ion binding"/>
    <property type="evidence" value="ECO:0007669"/>
    <property type="project" value="TreeGrafter"/>
</dbReference>
<keyword evidence="3" id="KW-0418">Kinase</keyword>
<dbReference type="PANTHER" id="PTHR38430">
    <property type="entry name" value="PROTEIN-ARGININE KINASE ACTIVATOR PROTEIN"/>
    <property type="match status" value="1"/>
</dbReference>
<dbReference type="InterPro" id="IPR036876">
    <property type="entry name" value="UVR_dom_sf"/>
</dbReference>
<keyword evidence="1" id="KW-0175">Coiled coil</keyword>
<keyword evidence="4" id="KW-1185">Reference proteome</keyword>
<evidence type="ECO:0000313" key="4">
    <source>
        <dbReference type="Proteomes" id="UP000295504"/>
    </source>
</evidence>
<evidence type="ECO:0000256" key="1">
    <source>
        <dbReference type="SAM" id="Coils"/>
    </source>
</evidence>
<proteinExistence type="predicted"/>
<dbReference type="PROSITE" id="PS50151">
    <property type="entry name" value="UVR"/>
    <property type="match status" value="1"/>
</dbReference>
<dbReference type="Pfam" id="PF02151">
    <property type="entry name" value="UVR"/>
    <property type="match status" value="1"/>
</dbReference>
<dbReference type="PANTHER" id="PTHR38430:SF1">
    <property type="entry name" value="PROTEIN-ARGININE KINASE ACTIVATOR PROTEIN"/>
    <property type="match status" value="1"/>
</dbReference>
<dbReference type="GO" id="GO:0050897">
    <property type="term" value="F:cobalt ion binding"/>
    <property type="evidence" value="ECO:0007669"/>
    <property type="project" value="TreeGrafter"/>
</dbReference>
<evidence type="ECO:0000259" key="2">
    <source>
        <dbReference type="PROSITE" id="PS50151"/>
    </source>
</evidence>
<dbReference type="GO" id="GO:0005507">
    <property type="term" value="F:copper ion binding"/>
    <property type="evidence" value="ECO:0007669"/>
    <property type="project" value="TreeGrafter"/>
</dbReference>
<dbReference type="GO" id="GO:1990170">
    <property type="term" value="P:stress response to cadmium ion"/>
    <property type="evidence" value="ECO:0007669"/>
    <property type="project" value="TreeGrafter"/>
</dbReference>
<dbReference type="PIRSF" id="PIRSF015034">
    <property type="entry name" value="YacH"/>
    <property type="match status" value="1"/>
</dbReference>
<dbReference type="Gene3D" id="4.10.860.10">
    <property type="entry name" value="UVR domain"/>
    <property type="match status" value="1"/>
</dbReference>
<keyword evidence="3" id="KW-0808">Transferase</keyword>
<dbReference type="InterPro" id="IPR001943">
    <property type="entry name" value="UVR_dom"/>
</dbReference>
<reference evidence="3 4" key="1">
    <citation type="submission" date="2019-03" db="EMBL/GenBank/DDBJ databases">
        <title>Genomic Encyclopedia of Type Strains, Phase IV (KMG-IV): sequencing the most valuable type-strain genomes for metagenomic binning, comparative biology and taxonomic classification.</title>
        <authorList>
            <person name="Goeker M."/>
        </authorList>
    </citation>
    <scope>NUCLEOTIDE SEQUENCE [LARGE SCALE GENOMIC DNA]</scope>
    <source>
        <strain evidence="3 4">DSM 100013</strain>
    </source>
</reference>
<dbReference type="EMBL" id="SLYC01000028">
    <property type="protein sequence ID" value="TCQ00611.1"/>
    <property type="molecule type" value="Genomic_DNA"/>
</dbReference>
<dbReference type="InterPro" id="IPR025542">
    <property type="entry name" value="YacH"/>
</dbReference>
<dbReference type="GO" id="GO:1990169">
    <property type="term" value="P:stress response to copper ion"/>
    <property type="evidence" value="ECO:0007669"/>
    <property type="project" value="TreeGrafter"/>
</dbReference>
<dbReference type="GO" id="GO:0008270">
    <property type="term" value="F:zinc ion binding"/>
    <property type="evidence" value="ECO:0007669"/>
    <property type="project" value="TreeGrafter"/>
</dbReference>